<comment type="caution">
    <text evidence="2">The sequence shown here is derived from an EMBL/GenBank/DDBJ whole genome shotgun (WGS) entry which is preliminary data.</text>
</comment>
<evidence type="ECO:0008006" key="4">
    <source>
        <dbReference type="Google" id="ProtNLM"/>
    </source>
</evidence>
<organism evidence="2 3">
    <name type="scientific">Pseudothauera lacus</name>
    <dbReference type="NCBI Taxonomy" id="2136175"/>
    <lineage>
        <taxon>Bacteria</taxon>
        <taxon>Pseudomonadati</taxon>
        <taxon>Pseudomonadota</taxon>
        <taxon>Betaproteobacteria</taxon>
        <taxon>Rhodocyclales</taxon>
        <taxon>Zoogloeaceae</taxon>
        <taxon>Pseudothauera</taxon>
    </lineage>
</organism>
<protein>
    <recommendedName>
        <fullName evidence="4">DUF3987 domain-containing protein</fullName>
    </recommendedName>
</protein>
<keyword evidence="3" id="KW-1185">Reference proteome</keyword>
<sequence>MNAPGFPTVSDTTAVPAADSPRPADDSPLTPPQMRPEGFPPLLKDICDAACENSEAHPVAVAFNVLVFFCAMVGRTAFQRIGDAVIHCRLYGIIAGKSGKARKGTSETLVRLLFSIVDTKLAERLKTDARLRIHAGGLSTGEGIAHAIRDAKEADDKGKGGDPGVHDKRLLVLEAEFANMLAHCRREGNTLSATVRNLWDGRDIEPLTKTATTRASRPHVVIGGHITGQELREKATEGDTANGLLNRFMVLFVYRPKLVPLPKPTRASSIERLALRLTDAVMSATGGNLHGNCEREVRLGDEAAELWCDLYPRLTRDREGKIGSLLARTEVYARMLAMVFALLDNRDEIEPCDLFAAMAWIDYWAESAAYVFRTGDGEDDQLSEFEAEVLELIRAQPGITLTAIQRYWHNNKVKPVKGALERLTSMAPPLIVARKEATGPGNGRAPMRYWPG</sequence>
<accession>A0A2T4IFC4</accession>
<dbReference type="EMBL" id="PZKC01000006">
    <property type="protein sequence ID" value="PTD96396.1"/>
    <property type="molecule type" value="Genomic_DNA"/>
</dbReference>
<evidence type="ECO:0000313" key="2">
    <source>
        <dbReference type="EMBL" id="PTD96396.1"/>
    </source>
</evidence>
<name>A0A2T4IFC4_9RHOO</name>
<evidence type="ECO:0000313" key="3">
    <source>
        <dbReference type="Proteomes" id="UP000241193"/>
    </source>
</evidence>
<dbReference type="OrthoDB" id="110640at2"/>
<feature type="region of interest" description="Disordered" evidence="1">
    <location>
        <begin position="1"/>
        <end position="35"/>
    </location>
</feature>
<proteinExistence type="predicted"/>
<dbReference type="Proteomes" id="UP000241193">
    <property type="component" value="Unassembled WGS sequence"/>
</dbReference>
<evidence type="ECO:0000256" key="1">
    <source>
        <dbReference type="SAM" id="MobiDB-lite"/>
    </source>
</evidence>
<dbReference type="RefSeq" id="WP_107493304.1">
    <property type="nucleotide sequence ID" value="NZ_PZKC01000006.1"/>
</dbReference>
<gene>
    <name evidence="2" type="ORF">C8261_08745</name>
</gene>
<reference evidence="2 3" key="1">
    <citation type="submission" date="2018-03" db="EMBL/GenBank/DDBJ databases">
        <authorList>
            <person name="Keele B.F."/>
        </authorList>
    </citation>
    <scope>NUCLEOTIDE SEQUENCE [LARGE SCALE GENOMIC DNA]</scope>
    <source>
        <strain evidence="2 3">D20</strain>
    </source>
</reference>
<dbReference type="AlphaFoldDB" id="A0A2T4IFC4"/>
<reference evidence="2 3" key="2">
    <citation type="submission" date="2018-04" db="EMBL/GenBank/DDBJ databases">
        <title>Thauera lacus sp. nov., isolated from an saline lake in Inner Mongolia, China.</title>
        <authorList>
            <person name="Liang Q.-Y."/>
        </authorList>
    </citation>
    <scope>NUCLEOTIDE SEQUENCE [LARGE SCALE GENOMIC DNA]</scope>
    <source>
        <strain evidence="2 3">D20</strain>
    </source>
</reference>